<dbReference type="GO" id="GO:0016705">
    <property type="term" value="F:oxidoreductase activity, acting on paired donors, with incorporation or reduction of molecular oxygen"/>
    <property type="evidence" value="ECO:0007669"/>
    <property type="project" value="InterPro"/>
</dbReference>
<dbReference type="GO" id="GO:0004497">
    <property type="term" value="F:monooxygenase activity"/>
    <property type="evidence" value="ECO:0007669"/>
    <property type="project" value="UniProtKB-KW"/>
</dbReference>
<organism evidence="11 12">
    <name type="scientific">Lophiotrema nucula</name>
    <dbReference type="NCBI Taxonomy" id="690887"/>
    <lineage>
        <taxon>Eukaryota</taxon>
        <taxon>Fungi</taxon>
        <taxon>Dikarya</taxon>
        <taxon>Ascomycota</taxon>
        <taxon>Pezizomycotina</taxon>
        <taxon>Dothideomycetes</taxon>
        <taxon>Pleosporomycetidae</taxon>
        <taxon>Pleosporales</taxon>
        <taxon>Lophiotremataceae</taxon>
        <taxon>Lophiotrema</taxon>
    </lineage>
</organism>
<dbReference type="PANTHER" id="PTHR24305">
    <property type="entry name" value="CYTOCHROME P450"/>
    <property type="match status" value="1"/>
</dbReference>
<dbReference type="GO" id="GO:0005506">
    <property type="term" value="F:iron ion binding"/>
    <property type="evidence" value="ECO:0007669"/>
    <property type="project" value="InterPro"/>
</dbReference>
<evidence type="ECO:0000313" key="11">
    <source>
        <dbReference type="EMBL" id="KAF2118839.1"/>
    </source>
</evidence>
<comment type="similarity">
    <text evidence="2 9">Belongs to the cytochrome P450 family.</text>
</comment>
<dbReference type="PRINTS" id="PR00385">
    <property type="entry name" value="P450"/>
</dbReference>
<keyword evidence="10" id="KW-0472">Membrane</keyword>
<keyword evidence="6 8" id="KW-0408">Iron</keyword>
<dbReference type="EMBL" id="ML977316">
    <property type="protein sequence ID" value="KAF2118839.1"/>
    <property type="molecule type" value="Genomic_DNA"/>
</dbReference>
<sequence length="525" mass="59544">MSSQVTAIVKQITHPSAAAAFGAVLLILYYVIPYLRDPLKLNKYPGPLVTHFSNFWSLYWARNHQLSRATYASHQKYGDFIRIGADHISISHPDSIRDVLGHGNGFPKSEFYYAFDNIQHNIFTTRDRAAHSRKRKYVAHMFSPRAMVQFEPYITSALSTLGMRMDELIDTGRGNKYIALNETNDEVRARMNKGEAGIDVAVWSAFLAFDIIGDLAFGAPFGFTAEGKDTNGGIKKLRDRGEWCATVGQMPWIKTWTPYFFFDSFFTQGLQAAQALAKIGIAAVEKRIKAGIDPNRKDILYYLQTAQDPDTGRELPDLEIKAEALTQLIAGSDTTGNTITHIIDMLIRHPDKYKMLQEELDEAYPSPLPANHVAMFTECKDLPFTQGVIYETLRLRTTVSVGLPRVVPPGGATVCGHHFREGTVLSTPTYTTHRDPRVWGADALEFRPERWMGDKSELEKAFLGFSYGPRACIGRNVAFMELKKTVATIFRRFEYRHVYPEKETFIREGFHLKCQELPVFMTRRK</sequence>
<evidence type="ECO:0000256" key="10">
    <source>
        <dbReference type="SAM" id="Phobius"/>
    </source>
</evidence>
<dbReference type="Pfam" id="PF00067">
    <property type="entry name" value="p450"/>
    <property type="match status" value="1"/>
</dbReference>
<accession>A0A6A5ZH84</accession>
<evidence type="ECO:0000313" key="12">
    <source>
        <dbReference type="Proteomes" id="UP000799770"/>
    </source>
</evidence>
<reference evidence="11" key="1">
    <citation type="journal article" date="2020" name="Stud. Mycol.">
        <title>101 Dothideomycetes genomes: a test case for predicting lifestyles and emergence of pathogens.</title>
        <authorList>
            <person name="Haridas S."/>
            <person name="Albert R."/>
            <person name="Binder M."/>
            <person name="Bloem J."/>
            <person name="Labutti K."/>
            <person name="Salamov A."/>
            <person name="Andreopoulos B."/>
            <person name="Baker S."/>
            <person name="Barry K."/>
            <person name="Bills G."/>
            <person name="Bluhm B."/>
            <person name="Cannon C."/>
            <person name="Castanera R."/>
            <person name="Culley D."/>
            <person name="Daum C."/>
            <person name="Ezra D."/>
            <person name="Gonzalez J."/>
            <person name="Henrissat B."/>
            <person name="Kuo A."/>
            <person name="Liang C."/>
            <person name="Lipzen A."/>
            <person name="Lutzoni F."/>
            <person name="Magnuson J."/>
            <person name="Mondo S."/>
            <person name="Nolan M."/>
            <person name="Ohm R."/>
            <person name="Pangilinan J."/>
            <person name="Park H.-J."/>
            <person name="Ramirez L."/>
            <person name="Alfaro M."/>
            <person name="Sun H."/>
            <person name="Tritt A."/>
            <person name="Yoshinaga Y."/>
            <person name="Zwiers L.-H."/>
            <person name="Turgeon B."/>
            <person name="Goodwin S."/>
            <person name="Spatafora J."/>
            <person name="Crous P."/>
            <person name="Grigoriev I."/>
        </authorList>
    </citation>
    <scope>NUCLEOTIDE SEQUENCE</scope>
    <source>
        <strain evidence="11">CBS 627.86</strain>
    </source>
</reference>
<protein>
    <submittedName>
        <fullName evidence="11">Cytochrome P450</fullName>
    </submittedName>
</protein>
<keyword evidence="10" id="KW-1133">Transmembrane helix</keyword>
<proteinExistence type="inferred from homology"/>
<dbReference type="Proteomes" id="UP000799770">
    <property type="component" value="Unassembled WGS sequence"/>
</dbReference>
<dbReference type="InterPro" id="IPR017972">
    <property type="entry name" value="Cyt_P450_CS"/>
</dbReference>
<evidence type="ECO:0000256" key="6">
    <source>
        <dbReference type="ARBA" id="ARBA00023004"/>
    </source>
</evidence>
<keyword evidence="10" id="KW-0812">Transmembrane</keyword>
<keyword evidence="5 9" id="KW-0560">Oxidoreductase</keyword>
<feature type="transmembrane region" description="Helical" evidence="10">
    <location>
        <begin position="12"/>
        <end position="32"/>
    </location>
</feature>
<name>A0A6A5ZH84_9PLEO</name>
<evidence type="ECO:0000256" key="3">
    <source>
        <dbReference type="ARBA" id="ARBA00022617"/>
    </source>
</evidence>
<dbReference type="PROSITE" id="PS00086">
    <property type="entry name" value="CYTOCHROME_P450"/>
    <property type="match status" value="1"/>
</dbReference>
<dbReference type="InterPro" id="IPR036396">
    <property type="entry name" value="Cyt_P450_sf"/>
</dbReference>
<comment type="cofactor">
    <cofactor evidence="1 8">
        <name>heme</name>
        <dbReference type="ChEBI" id="CHEBI:30413"/>
    </cofactor>
</comment>
<feature type="binding site" description="axial binding residue" evidence="8">
    <location>
        <position position="472"/>
    </location>
    <ligand>
        <name>heme</name>
        <dbReference type="ChEBI" id="CHEBI:30413"/>
    </ligand>
    <ligandPart>
        <name>Fe</name>
        <dbReference type="ChEBI" id="CHEBI:18248"/>
    </ligandPart>
</feature>
<evidence type="ECO:0000256" key="4">
    <source>
        <dbReference type="ARBA" id="ARBA00022723"/>
    </source>
</evidence>
<keyword evidence="12" id="KW-1185">Reference proteome</keyword>
<evidence type="ECO:0000256" key="1">
    <source>
        <dbReference type="ARBA" id="ARBA00001971"/>
    </source>
</evidence>
<dbReference type="OrthoDB" id="1470350at2759"/>
<dbReference type="PRINTS" id="PR00463">
    <property type="entry name" value="EP450I"/>
</dbReference>
<dbReference type="CDD" id="cd11061">
    <property type="entry name" value="CYP67-like"/>
    <property type="match status" value="1"/>
</dbReference>
<dbReference type="PANTHER" id="PTHR24305:SF29">
    <property type="entry name" value="BENZOATE-PARA-HYDROXYLASE"/>
    <property type="match status" value="1"/>
</dbReference>
<keyword evidence="4 8" id="KW-0479">Metal-binding</keyword>
<evidence type="ECO:0000256" key="5">
    <source>
        <dbReference type="ARBA" id="ARBA00023002"/>
    </source>
</evidence>
<keyword evidence="3 8" id="KW-0349">Heme</keyword>
<dbReference type="InterPro" id="IPR001128">
    <property type="entry name" value="Cyt_P450"/>
</dbReference>
<dbReference type="InterPro" id="IPR002401">
    <property type="entry name" value="Cyt_P450_E_grp-I"/>
</dbReference>
<evidence type="ECO:0000256" key="9">
    <source>
        <dbReference type="RuleBase" id="RU000461"/>
    </source>
</evidence>
<evidence type="ECO:0000256" key="8">
    <source>
        <dbReference type="PIRSR" id="PIRSR602401-1"/>
    </source>
</evidence>
<keyword evidence="7 9" id="KW-0503">Monooxygenase</keyword>
<evidence type="ECO:0000256" key="7">
    <source>
        <dbReference type="ARBA" id="ARBA00023033"/>
    </source>
</evidence>
<dbReference type="AlphaFoldDB" id="A0A6A5ZH84"/>
<dbReference type="Gene3D" id="1.10.630.10">
    <property type="entry name" value="Cytochrome P450"/>
    <property type="match status" value="1"/>
</dbReference>
<dbReference type="GO" id="GO:0020037">
    <property type="term" value="F:heme binding"/>
    <property type="evidence" value="ECO:0007669"/>
    <property type="project" value="InterPro"/>
</dbReference>
<dbReference type="InterPro" id="IPR050121">
    <property type="entry name" value="Cytochrome_P450_monoxygenase"/>
</dbReference>
<evidence type="ECO:0000256" key="2">
    <source>
        <dbReference type="ARBA" id="ARBA00010617"/>
    </source>
</evidence>
<gene>
    <name evidence="11" type="ORF">BDV96DRAFT_619939</name>
</gene>
<dbReference type="SUPFAM" id="SSF48264">
    <property type="entry name" value="Cytochrome P450"/>
    <property type="match status" value="1"/>
</dbReference>